<feature type="region of interest" description="Disordered" evidence="1">
    <location>
        <begin position="16"/>
        <end position="59"/>
    </location>
</feature>
<dbReference type="VEuPathDB" id="FungiDB:QG37_04634"/>
<evidence type="ECO:0000313" key="3">
    <source>
        <dbReference type="Proteomes" id="UP000037122"/>
    </source>
</evidence>
<evidence type="ECO:0000256" key="1">
    <source>
        <dbReference type="SAM" id="MobiDB-lite"/>
    </source>
</evidence>
<organism evidence="2 3">
    <name type="scientific">Candidozyma auris</name>
    <name type="common">Yeast</name>
    <name type="synonym">Candida auris</name>
    <dbReference type="NCBI Taxonomy" id="498019"/>
    <lineage>
        <taxon>Eukaryota</taxon>
        <taxon>Fungi</taxon>
        <taxon>Dikarya</taxon>
        <taxon>Ascomycota</taxon>
        <taxon>Saccharomycotina</taxon>
        <taxon>Pichiomycetes</taxon>
        <taxon>Metschnikowiaceae</taxon>
        <taxon>Candidozyma</taxon>
    </lineage>
</organism>
<sequence>MLISRSGIVERGRVQKNAQARNRTGGPTMATLDFTTKPLARKEKLRDGELNPGLPRDKR</sequence>
<comment type="caution">
    <text evidence="2">The sequence shown here is derived from an EMBL/GenBank/DDBJ whole genome shotgun (WGS) entry which is preliminary data.</text>
</comment>
<name>A0A0L0NXK0_CANAR</name>
<gene>
    <name evidence="2" type="ORF">QG37_04634</name>
</gene>
<dbReference type="AlphaFoldDB" id="A0A0L0NXK0"/>
<dbReference type="EMBL" id="LGST01000031">
    <property type="protein sequence ID" value="KND98729.1"/>
    <property type="molecule type" value="Genomic_DNA"/>
</dbReference>
<reference evidence="3" key="1">
    <citation type="journal article" date="2015" name="BMC Genomics">
        <title>Draft genome of a commonly misdiagnosed multidrug resistant pathogen Candida auris.</title>
        <authorList>
            <person name="Chatterjee S."/>
            <person name="Alampalli S.V."/>
            <person name="Nageshan R.K."/>
            <person name="Chettiar S.T."/>
            <person name="Joshi S."/>
            <person name="Tatu U.S."/>
        </authorList>
    </citation>
    <scope>NUCLEOTIDE SEQUENCE [LARGE SCALE GENOMIC DNA]</scope>
    <source>
        <strain evidence="3">6684</strain>
    </source>
</reference>
<protein>
    <submittedName>
        <fullName evidence="2">Uncharacterized protein</fullName>
    </submittedName>
</protein>
<evidence type="ECO:0000313" key="2">
    <source>
        <dbReference type="EMBL" id="KND98729.1"/>
    </source>
</evidence>
<feature type="compositionally biased region" description="Basic and acidic residues" evidence="1">
    <location>
        <begin position="40"/>
        <end position="49"/>
    </location>
</feature>
<dbReference type="Proteomes" id="UP000037122">
    <property type="component" value="Unassembled WGS sequence"/>
</dbReference>
<proteinExistence type="predicted"/>
<accession>A0A0L0NXK0</accession>